<dbReference type="AlphaFoldDB" id="A0A4Q4Q1R5"/>
<feature type="compositionally biased region" description="Gly residues" evidence="1">
    <location>
        <begin position="33"/>
        <end position="44"/>
    </location>
</feature>
<feature type="chain" id="PRO_5020613331" description="Hydrophobin" evidence="2">
    <location>
        <begin position="19"/>
        <end position="98"/>
    </location>
</feature>
<evidence type="ECO:0000256" key="2">
    <source>
        <dbReference type="SAM" id="SignalP"/>
    </source>
</evidence>
<feature type="signal peptide" evidence="2">
    <location>
        <begin position="1"/>
        <end position="18"/>
    </location>
</feature>
<proteinExistence type="predicted"/>
<name>A0A4Q4Q1R5_9PLEO</name>
<evidence type="ECO:0000313" key="3">
    <source>
        <dbReference type="EMBL" id="RYO31403.1"/>
    </source>
</evidence>
<reference evidence="4" key="1">
    <citation type="journal article" date="2019" name="bioRxiv">
        <title>Genomics, evolutionary history and diagnostics of the Alternaria alternata species group including apple and Asian pear pathotypes.</title>
        <authorList>
            <person name="Armitage A.D."/>
            <person name="Cockerton H.M."/>
            <person name="Sreenivasaprasad S."/>
            <person name="Woodhall J.W."/>
            <person name="Lane C.R."/>
            <person name="Harrison R.J."/>
            <person name="Clarkson J.P."/>
        </authorList>
    </citation>
    <scope>NUCLEOTIDE SEQUENCE [LARGE SCALE GENOMIC DNA]</scope>
    <source>
        <strain evidence="4">RGR 97.0016</strain>
    </source>
</reference>
<evidence type="ECO:0008006" key="5">
    <source>
        <dbReference type="Google" id="ProtNLM"/>
    </source>
</evidence>
<organism evidence="3 4">
    <name type="scientific">Alternaria arborescens</name>
    <dbReference type="NCBI Taxonomy" id="156630"/>
    <lineage>
        <taxon>Eukaryota</taxon>
        <taxon>Fungi</taxon>
        <taxon>Dikarya</taxon>
        <taxon>Ascomycota</taxon>
        <taxon>Pezizomycotina</taxon>
        <taxon>Dothideomycetes</taxon>
        <taxon>Pleosporomycetidae</taxon>
        <taxon>Pleosporales</taxon>
        <taxon>Pleosporineae</taxon>
        <taxon>Pleosporaceae</taxon>
        <taxon>Alternaria</taxon>
        <taxon>Alternaria sect. Alternaria</taxon>
    </lineage>
</organism>
<accession>A0A4Q4Q1R5</accession>
<dbReference type="OrthoDB" id="8115477at2759"/>
<gene>
    <name evidence="3" type="ORF">AA0113_g11869</name>
</gene>
<keyword evidence="2" id="KW-0732">Signal</keyword>
<keyword evidence="4" id="KW-1185">Reference proteome</keyword>
<protein>
    <recommendedName>
        <fullName evidence="5">Hydrophobin</fullName>
    </recommendedName>
</protein>
<dbReference type="Proteomes" id="UP000293823">
    <property type="component" value="Unassembled WGS sequence"/>
</dbReference>
<evidence type="ECO:0000313" key="4">
    <source>
        <dbReference type="Proteomes" id="UP000293823"/>
    </source>
</evidence>
<sequence length="98" mass="10168">MKTFMIFSILAMALAVSAVPLDECDPTDTDPAPGGGSGGSGKCNGGQKQACCNTGLLDVLICNIQILGSTCNQEKYCCSTSAPVISIPFTLSRTPWSF</sequence>
<dbReference type="EMBL" id="PEJP01000078">
    <property type="protein sequence ID" value="RYO31403.1"/>
    <property type="molecule type" value="Genomic_DNA"/>
</dbReference>
<comment type="caution">
    <text evidence="3">The sequence shown here is derived from an EMBL/GenBank/DDBJ whole genome shotgun (WGS) entry which is preliminary data.</text>
</comment>
<feature type="region of interest" description="Disordered" evidence="1">
    <location>
        <begin position="26"/>
        <end position="46"/>
    </location>
</feature>
<evidence type="ECO:0000256" key="1">
    <source>
        <dbReference type="SAM" id="MobiDB-lite"/>
    </source>
</evidence>